<dbReference type="PROSITE" id="PS00218">
    <property type="entry name" value="AMINO_ACID_PERMEASE_1"/>
    <property type="match status" value="1"/>
</dbReference>
<evidence type="ECO:0000313" key="11">
    <source>
        <dbReference type="Proteomes" id="UP001204833"/>
    </source>
</evidence>
<dbReference type="InterPro" id="IPR004840">
    <property type="entry name" value="Amino_acid_permease_CS"/>
</dbReference>
<organism evidence="10 11">
    <name type="scientific">Candida theae</name>
    <dbReference type="NCBI Taxonomy" id="1198502"/>
    <lineage>
        <taxon>Eukaryota</taxon>
        <taxon>Fungi</taxon>
        <taxon>Dikarya</taxon>
        <taxon>Ascomycota</taxon>
        <taxon>Saccharomycotina</taxon>
        <taxon>Pichiomycetes</taxon>
        <taxon>Debaryomycetaceae</taxon>
        <taxon>Candida/Lodderomyces clade</taxon>
        <taxon>Candida</taxon>
    </lineage>
</organism>
<evidence type="ECO:0000256" key="2">
    <source>
        <dbReference type="ARBA" id="ARBA00006983"/>
    </source>
</evidence>
<feature type="transmembrane region" description="Helical" evidence="8">
    <location>
        <begin position="151"/>
        <end position="171"/>
    </location>
</feature>
<evidence type="ECO:0000313" key="10">
    <source>
        <dbReference type="EMBL" id="KAI5948816.1"/>
    </source>
</evidence>
<protein>
    <submittedName>
        <fullName evidence="10">HIP1</fullName>
    </submittedName>
</protein>
<dbReference type="PIRSF" id="PIRSF006060">
    <property type="entry name" value="AA_transporter"/>
    <property type="match status" value="1"/>
</dbReference>
<dbReference type="PANTHER" id="PTHR43341">
    <property type="entry name" value="AMINO ACID PERMEASE"/>
    <property type="match status" value="1"/>
</dbReference>
<evidence type="ECO:0000259" key="9">
    <source>
        <dbReference type="Pfam" id="PF00324"/>
    </source>
</evidence>
<feature type="transmembrane region" description="Helical" evidence="8">
    <location>
        <begin position="411"/>
        <end position="430"/>
    </location>
</feature>
<dbReference type="PANTHER" id="PTHR43341:SF1">
    <property type="entry name" value="GENERAL AMINO-ACID PERMEASE GAP1"/>
    <property type="match status" value="1"/>
</dbReference>
<feature type="transmembrane region" description="Helical" evidence="8">
    <location>
        <begin position="386"/>
        <end position="405"/>
    </location>
</feature>
<sequence length="565" mass="62153">MSCKEAKLEDGYSVSSSQLQTTTKQLSQDNQSYDSSFVSFFKSFKVDRSEIAKGADVLTPEDSLRGYQIKLIALSSCIGSGLFISSASMISSAGAAGTVIGYSIVAVLMFFVVQALGELTSSYPVRGNFLIYNSRFIDESWAFAMNWNYCMQWIVTIPLSLVGASMTIQYWNQDINPGAWVAIFWVFICAINVFGVKGYGYGESVFSMIKVVAILGFAILAIILVAGGGKQGYIGGKNWHPPFANGFKGTCNTLVNAAFSFAGTELAAIAAAETSNPHKALIKATKQIFWRIAVFYMLSVILLCFLVPFNDPKLLGNSNSSASPFVIAISNGGINVLPSIFNAVILIALLSVANASVFATYKPLVALAEAGHGPKFLAYLDRKGRPIFSIIVALAFGLIGFVGASKNQETVFAWLLALSGLSCLFIWFSISLAQVRINYACKVQGLDLYRPFKAIGGDYGAYLSMILNVLILVAQFYVALYPINGKPLQADTFFQAYLAAPIVLVLYVGHKIWTRNWKMYIRAEEMDLLTGRNEMDIEVAMQDLYDEKQRWRQKPWWYKAVDVWC</sequence>
<comment type="subcellular location">
    <subcellularLocation>
        <location evidence="1">Membrane</location>
        <topology evidence="1">Multi-pass membrane protein</topology>
    </subcellularLocation>
</comment>
<feature type="transmembrane region" description="Helical" evidence="8">
    <location>
        <begin position="99"/>
        <end position="117"/>
    </location>
</feature>
<comment type="similarity">
    <text evidence="2">Belongs to the amino acid-polyamine-organocation (APC) superfamily. YAT (TC 2.A.3.10) family.</text>
</comment>
<dbReference type="AlphaFoldDB" id="A0AAD5BAA7"/>
<feature type="transmembrane region" description="Helical" evidence="8">
    <location>
        <begin position="459"/>
        <end position="480"/>
    </location>
</feature>
<evidence type="ECO:0000256" key="6">
    <source>
        <dbReference type="ARBA" id="ARBA00022989"/>
    </source>
</evidence>
<gene>
    <name evidence="10" type="ORF">KGF57_005214</name>
</gene>
<dbReference type="InterPro" id="IPR004841">
    <property type="entry name" value="AA-permease/SLC12A_dom"/>
</dbReference>
<keyword evidence="4 8" id="KW-0812">Transmembrane</keyword>
<comment type="caution">
    <text evidence="10">The sequence shown here is derived from an EMBL/GenBank/DDBJ whole genome shotgun (WGS) entry which is preliminary data.</text>
</comment>
<dbReference type="Gene3D" id="1.20.1740.10">
    <property type="entry name" value="Amino acid/polyamine transporter I"/>
    <property type="match status" value="1"/>
</dbReference>
<feature type="transmembrane region" description="Helical" evidence="8">
    <location>
        <begin position="492"/>
        <end position="509"/>
    </location>
</feature>
<evidence type="ECO:0000256" key="8">
    <source>
        <dbReference type="SAM" id="Phobius"/>
    </source>
</evidence>
<dbReference type="FunFam" id="1.20.1740.10:FF:000001">
    <property type="entry name" value="Amino acid permease"/>
    <property type="match status" value="1"/>
</dbReference>
<dbReference type="InterPro" id="IPR050524">
    <property type="entry name" value="APC_YAT"/>
</dbReference>
<evidence type="ECO:0000256" key="5">
    <source>
        <dbReference type="ARBA" id="ARBA00022970"/>
    </source>
</evidence>
<feature type="transmembrane region" description="Helical" evidence="8">
    <location>
        <begin position="205"/>
        <end position="227"/>
    </location>
</feature>
<dbReference type="GeneID" id="76153258"/>
<evidence type="ECO:0000256" key="4">
    <source>
        <dbReference type="ARBA" id="ARBA00022692"/>
    </source>
</evidence>
<dbReference type="Pfam" id="PF00324">
    <property type="entry name" value="AA_permease"/>
    <property type="match status" value="1"/>
</dbReference>
<evidence type="ECO:0000256" key="7">
    <source>
        <dbReference type="ARBA" id="ARBA00023136"/>
    </source>
</evidence>
<feature type="transmembrane region" description="Helical" evidence="8">
    <location>
        <begin position="178"/>
        <end position="199"/>
    </location>
</feature>
<accession>A0AAD5BAA7</accession>
<keyword evidence="3" id="KW-0813">Transport</keyword>
<evidence type="ECO:0000256" key="1">
    <source>
        <dbReference type="ARBA" id="ARBA00004141"/>
    </source>
</evidence>
<feature type="domain" description="Amino acid permease/ SLC12A" evidence="9">
    <location>
        <begin position="70"/>
        <end position="518"/>
    </location>
</feature>
<name>A0AAD5BAA7_9ASCO</name>
<dbReference type="EMBL" id="JAIHNG010000177">
    <property type="protein sequence ID" value="KAI5948816.1"/>
    <property type="molecule type" value="Genomic_DNA"/>
</dbReference>
<proteinExistence type="inferred from homology"/>
<dbReference type="GO" id="GO:0015171">
    <property type="term" value="F:amino acid transmembrane transporter activity"/>
    <property type="evidence" value="ECO:0007669"/>
    <property type="project" value="TreeGrafter"/>
</dbReference>
<keyword evidence="11" id="KW-1185">Reference proteome</keyword>
<dbReference type="Proteomes" id="UP001204833">
    <property type="component" value="Unassembled WGS sequence"/>
</dbReference>
<dbReference type="RefSeq" id="XP_051606326.1">
    <property type="nucleotide sequence ID" value="XM_051754807.1"/>
</dbReference>
<keyword evidence="7 8" id="KW-0472">Membrane</keyword>
<keyword evidence="6 8" id="KW-1133">Transmembrane helix</keyword>
<feature type="transmembrane region" description="Helical" evidence="8">
    <location>
        <begin position="288"/>
        <end position="309"/>
    </location>
</feature>
<keyword evidence="5" id="KW-0029">Amino-acid transport</keyword>
<reference evidence="10 11" key="1">
    <citation type="journal article" date="2022" name="DNA Res.">
        <title>Genome analysis of five recently described species of the CUG-Ser clade uncovers Candida theae as a new hybrid lineage with pathogenic potential in the Candida parapsilosis species complex.</title>
        <authorList>
            <person name="Mixao V."/>
            <person name="Del Olmo V."/>
            <person name="Hegedusova E."/>
            <person name="Saus E."/>
            <person name="Pryszcz L."/>
            <person name="Cillingova A."/>
            <person name="Nosek J."/>
            <person name="Gabaldon T."/>
        </authorList>
    </citation>
    <scope>NUCLEOTIDE SEQUENCE [LARGE SCALE GENOMIC DNA]</scope>
    <source>
        <strain evidence="10 11">CBS 12239</strain>
    </source>
</reference>
<dbReference type="GO" id="GO:0016020">
    <property type="term" value="C:membrane"/>
    <property type="evidence" value="ECO:0007669"/>
    <property type="project" value="UniProtKB-SubCell"/>
</dbReference>
<evidence type="ECO:0000256" key="3">
    <source>
        <dbReference type="ARBA" id="ARBA00022448"/>
    </source>
</evidence>